<evidence type="ECO:0000256" key="6">
    <source>
        <dbReference type="ARBA" id="ARBA00022842"/>
    </source>
</evidence>
<keyword evidence="3" id="KW-0479">Metal-binding</keyword>
<evidence type="ECO:0000313" key="14">
    <source>
        <dbReference type="EMBL" id="ENU25981.1"/>
    </source>
</evidence>
<accession>A0ABN0JL14</accession>
<evidence type="ECO:0000256" key="1">
    <source>
        <dbReference type="ARBA" id="ARBA00022679"/>
    </source>
</evidence>
<comment type="catalytic activity">
    <reaction evidence="11">
        <text>GTP + ATP = 3',3'-cGAMP + 2 diphosphate</text>
        <dbReference type="Rhea" id="RHEA:35647"/>
        <dbReference type="ChEBI" id="CHEBI:30616"/>
        <dbReference type="ChEBI" id="CHEBI:33019"/>
        <dbReference type="ChEBI" id="CHEBI:37565"/>
        <dbReference type="ChEBI" id="CHEBI:71501"/>
    </reaction>
    <physiologicalReaction direction="left-to-right" evidence="11">
        <dbReference type="Rhea" id="RHEA:35648"/>
    </physiologicalReaction>
</comment>
<dbReference type="InterPro" id="IPR048445">
    <property type="entry name" value="DncV-like_NTFase"/>
</dbReference>
<dbReference type="Pfam" id="PF21713">
    <property type="entry name" value="DncV_C"/>
    <property type="match status" value="1"/>
</dbReference>
<sequence>MVNQRSANLHLVYQDTTDGYATKLLPPPNLVDRLKACQIKVRKKMEQALIEEYGIKPKFRVQGSFAYGTCNLPAQPQKGQELDLDYGAYLPVSVFTLNENETPNSSDEAKRYIQTAYDALKDLSQENNGWKVEQKPSCIRISGVAQFAHMDVPLYAVPNEMFNHLESQHQLVTDSMQKAQGSLQERFESYKASMESYDTALFEEISENESPIDLESIDMIHMAKDDGSWFPSDCEKVRNWFKKQCQKYPNAGRQLRYIARYLKGWRDQQWEEKGPTSIVLMIAAVKSYTYVPGRDDLALSIVTSNLDTILANNIFVEDMEDHETEDFNRANASQRLENAQAARILHKNIMQALQQGVISPSTSLAYLTASFGNRIPTDTSLVRNDNQNSEDSISNILQTPSIRRDSSVKLKSQSSG</sequence>
<feature type="domain" description="Cyclic GMP-AMP synthase C-terminal" evidence="13">
    <location>
        <begin position="252"/>
        <end position="382"/>
    </location>
</feature>
<proteinExistence type="predicted"/>
<dbReference type="Proteomes" id="UP000013190">
    <property type="component" value="Unassembled WGS sequence"/>
</dbReference>
<evidence type="ECO:0000256" key="2">
    <source>
        <dbReference type="ARBA" id="ARBA00022695"/>
    </source>
</evidence>
<dbReference type="EMBL" id="APOJ01000029">
    <property type="protein sequence ID" value="ENU25981.1"/>
    <property type="molecule type" value="Genomic_DNA"/>
</dbReference>
<keyword evidence="15" id="KW-1185">Reference proteome</keyword>
<evidence type="ECO:0000259" key="13">
    <source>
        <dbReference type="Pfam" id="PF21713"/>
    </source>
</evidence>
<keyword evidence="1" id="KW-0808">Transferase</keyword>
<keyword evidence="7" id="KW-0546">Nucleotide metabolism</keyword>
<dbReference type="RefSeq" id="WP_004663625.1">
    <property type="nucleotide sequence ID" value="NZ_BMDV01000006.1"/>
</dbReference>
<evidence type="ECO:0000256" key="4">
    <source>
        <dbReference type="ARBA" id="ARBA00022741"/>
    </source>
</evidence>
<protein>
    <recommendedName>
        <fullName evidence="10">Cyclic GMP-AMP synthase</fullName>
    </recommendedName>
</protein>
<feature type="domain" description="Cyclic GMP-AMP synthase DncV-like nucleotidyltransferase" evidence="12">
    <location>
        <begin position="57"/>
        <end position="155"/>
    </location>
</feature>
<keyword evidence="9" id="KW-0342">GTP-binding</keyword>
<keyword evidence="6" id="KW-0460">Magnesium</keyword>
<comment type="caution">
    <text evidence="14">The sequence shown here is derived from an EMBL/GenBank/DDBJ whole genome shotgun (WGS) entry which is preliminary data.</text>
</comment>
<reference evidence="14 15" key="2">
    <citation type="journal article" date="2016" name="Int. J. Syst. Evol. Microbiol.">
        <title>Taxonomy of haemolytic and/or proteolytic strains of the genus Acinetobacter with the proposal of Acinetobacter courvalinii sp. nov. (genomic species 14 sensu Bouvet &amp; Jeanjean), Acinetobacter dispersus sp. nov. (genomic species 17), Acinetobacter modestus sp. nov., Acinetobacter proteolyticus sp. nov. and Acinetobacter vivianii sp. nov.</title>
        <authorList>
            <person name="Nemec A."/>
            <person name="Radolfova-Krizova L."/>
            <person name="Maixnerova M."/>
            <person name="Vrestiakova E."/>
            <person name="Jezek P."/>
            <person name="Sedo O."/>
        </authorList>
    </citation>
    <scope>NUCLEOTIDE SEQUENCE [LARGE SCALE GENOMIC DNA]</scope>
    <source>
        <strain evidence="14 15">NIPH 236</strain>
    </source>
</reference>
<dbReference type="Pfam" id="PF21654">
    <property type="entry name" value="DncV-like_NTFase"/>
    <property type="match status" value="1"/>
</dbReference>
<keyword evidence="2" id="KW-0548">Nucleotidyltransferase</keyword>
<evidence type="ECO:0000256" key="5">
    <source>
        <dbReference type="ARBA" id="ARBA00022840"/>
    </source>
</evidence>
<reference evidence="15" key="1">
    <citation type="submission" date="2013-02" db="EMBL/GenBank/DDBJ databases">
        <title>The Genome Sequence of Acinetobacter sp. NIPH 236.</title>
        <authorList>
            <consortium name="The Broad Institute Genome Sequencing Platform"/>
            <consortium name="The Broad Institute Genome Sequencing Center for Infectious Disease"/>
            <person name="Cerqueira G."/>
            <person name="Feldgarden M."/>
            <person name="Courvalin P."/>
            <person name="Perichon B."/>
            <person name="Grillot-Courvalin C."/>
            <person name="Clermont D."/>
            <person name="Rocha E."/>
            <person name="Yoon E.-J."/>
            <person name="Nemec A."/>
            <person name="Walker B."/>
            <person name="Young S.K."/>
            <person name="Zeng Q."/>
            <person name="Gargeya S."/>
            <person name="Fitzgerald M."/>
            <person name="Haas B."/>
            <person name="Abouelleil A."/>
            <person name="Alvarado L."/>
            <person name="Arachchi H.M."/>
            <person name="Berlin A.M."/>
            <person name="Chapman S.B."/>
            <person name="Dewar J."/>
            <person name="Goldberg J."/>
            <person name="Griggs A."/>
            <person name="Gujja S."/>
            <person name="Hansen M."/>
            <person name="Howarth C."/>
            <person name="Imamovic A."/>
            <person name="Larimer J."/>
            <person name="McCowan C."/>
            <person name="Murphy C."/>
            <person name="Neiman D."/>
            <person name="Pearson M."/>
            <person name="Priest M."/>
            <person name="Roberts A."/>
            <person name="Saif S."/>
            <person name="Shea T."/>
            <person name="Sisk P."/>
            <person name="Sykes S."/>
            <person name="Wortman J."/>
            <person name="Nusbaum C."/>
            <person name="Birren B."/>
        </authorList>
    </citation>
    <scope>NUCLEOTIDE SEQUENCE [LARGE SCALE GENOMIC DNA]</scope>
    <source>
        <strain evidence="15">NIPH 236</strain>
    </source>
</reference>
<evidence type="ECO:0000256" key="11">
    <source>
        <dbReference type="ARBA" id="ARBA00048304"/>
    </source>
</evidence>
<evidence type="ECO:0000313" key="15">
    <source>
        <dbReference type="Proteomes" id="UP000013190"/>
    </source>
</evidence>
<name>A0ABN0JL14_9GAMM</name>
<evidence type="ECO:0000256" key="8">
    <source>
        <dbReference type="ARBA" id="ARBA00023118"/>
    </source>
</evidence>
<evidence type="ECO:0000256" key="7">
    <source>
        <dbReference type="ARBA" id="ARBA00023080"/>
    </source>
</evidence>
<evidence type="ECO:0000256" key="10">
    <source>
        <dbReference type="ARBA" id="ARBA00044145"/>
    </source>
</evidence>
<keyword evidence="5" id="KW-0067">ATP-binding</keyword>
<keyword evidence="8" id="KW-0051">Antiviral defense</keyword>
<dbReference type="InterPro" id="IPR047805">
    <property type="entry name" value="GAMP_synthase"/>
</dbReference>
<evidence type="ECO:0000256" key="3">
    <source>
        <dbReference type="ARBA" id="ARBA00022723"/>
    </source>
</evidence>
<gene>
    <name evidence="14" type="ORF">F992_02850</name>
</gene>
<keyword evidence="4" id="KW-0547">Nucleotide-binding</keyword>
<dbReference type="InterPro" id="IPR048446">
    <property type="entry name" value="DncV_C"/>
</dbReference>
<evidence type="ECO:0000259" key="12">
    <source>
        <dbReference type="Pfam" id="PF21654"/>
    </source>
</evidence>
<evidence type="ECO:0000256" key="9">
    <source>
        <dbReference type="ARBA" id="ARBA00023134"/>
    </source>
</evidence>
<dbReference type="GeneID" id="92836200"/>
<dbReference type="NCBIfam" id="NF041078">
    <property type="entry name" value="cGAS"/>
    <property type="match status" value="1"/>
</dbReference>
<organism evidence="14 15">
    <name type="scientific">Acinetobacter modestus</name>
    <dbReference type="NCBI Taxonomy" id="1776740"/>
    <lineage>
        <taxon>Bacteria</taxon>
        <taxon>Pseudomonadati</taxon>
        <taxon>Pseudomonadota</taxon>
        <taxon>Gammaproteobacteria</taxon>
        <taxon>Moraxellales</taxon>
        <taxon>Moraxellaceae</taxon>
        <taxon>Acinetobacter</taxon>
    </lineage>
</organism>